<name>G5SS79_9BACT</name>
<dbReference type="eggNOG" id="COG3391">
    <property type="taxonomic scope" value="Bacteria"/>
</dbReference>
<dbReference type="OrthoDB" id="975810at2"/>
<dbReference type="PATRIC" id="fig|762968.3.peg.1988"/>
<feature type="chain" id="PRO_5003484607" evidence="1">
    <location>
        <begin position="29"/>
        <end position="1428"/>
    </location>
</feature>
<dbReference type="InterPro" id="IPR011044">
    <property type="entry name" value="Quino_amine_DH_bsu"/>
</dbReference>
<reference evidence="2 3" key="1">
    <citation type="submission" date="2011-03" db="EMBL/GenBank/DDBJ databases">
        <authorList>
            <person name="Weinstock G."/>
            <person name="Sodergren E."/>
            <person name="Clifton S."/>
            <person name="Fulton L."/>
            <person name="Fulton B."/>
            <person name="Courtney L."/>
            <person name="Fronick C."/>
            <person name="Harrison M."/>
            <person name="Strong C."/>
            <person name="Farmer C."/>
            <person name="Delahaunty K."/>
            <person name="Markovic C."/>
            <person name="Hall O."/>
            <person name="Minx P."/>
            <person name="Tomlinson C."/>
            <person name="Mitreva M."/>
            <person name="Hou S."/>
            <person name="Chen J."/>
            <person name="Wollam A."/>
            <person name="Pepin K.H."/>
            <person name="Johnson M."/>
            <person name="Bhonagiri V."/>
            <person name="Zhang X."/>
            <person name="Suruliraj S."/>
            <person name="Warren W."/>
            <person name="Chinwalla A."/>
            <person name="Mardis E.R."/>
            <person name="Wilson R.K."/>
        </authorList>
    </citation>
    <scope>NUCLEOTIDE SEQUENCE [LARGE SCALE GENOMIC DNA]</scope>
    <source>
        <strain evidence="2 3">YIT 11840</strain>
    </source>
</reference>
<dbReference type="Proteomes" id="UP000003598">
    <property type="component" value="Unassembled WGS sequence"/>
</dbReference>
<protein>
    <submittedName>
        <fullName evidence="2">Uncharacterized protein</fullName>
    </submittedName>
</protein>
<dbReference type="SUPFAM" id="SSF50969">
    <property type="entry name" value="YVTN repeat-like/Quinoprotein amine dehydrogenase"/>
    <property type="match status" value="1"/>
</dbReference>
<proteinExistence type="predicted"/>
<feature type="signal peptide" evidence="1">
    <location>
        <begin position="1"/>
        <end position="28"/>
    </location>
</feature>
<keyword evidence="3" id="KW-1185">Reference proteome</keyword>
<keyword evidence="1" id="KW-0732">Signal</keyword>
<dbReference type="InterPro" id="IPR008964">
    <property type="entry name" value="Invasin/intimin_cell_adhesion"/>
</dbReference>
<evidence type="ECO:0000313" key="3">
    <source>
        <dbReference type="Proteomes" id="UP000003598"/>
    </source>
</evidence>
<dbReference type="STRING" id="762968.HMPREF9441_02229"/>
<accession>G5SS79</accession>
<dbReference type="InterPro" id="IPR026444">
    <property type="entry name" value="Secre_tail"/>
</dbReference>
<dbReference type="EMBL" id="AFFY01000029">
    <property type="protein sequence ID" value="EHG99910.1"/>
    <property type="molecule type" value="Genomic_DNA"/>
</dbReference>
<comment type="caution">
    <text evidence="2">The sequence shown here is derived from an EMBL/GenBank/DDBJ whole genome shotgun (WGS) entry which is preliminary data.</text>
</comment>
<dbReference type="SUPFAM" id="SSF49373">
    <property type="entry name" value="Invasin/intimin cell-adhesion fragments"/>
    <property type="match status" value="1"/>
</dbReference>
<dbReference type="HOGENOM" id="CLU_252632_0_0_10"/>
<organism evidence="2 3">
    <name type="scientific">Paraprevotella clara YIT 11840</name>
    <dbReference type="NCBI Taxonomy" id="762968"/>
    <lineage>
        <taxon>Bacteria</taxon>
        <taxon>Pseudomonadati</taxon>
        <taxon>Bacteroidota</taxon>
        <taxon>Bacteroidia</taxon>
        <taxon>Bacteroidales</taxon>
        <taxon>Prevotellaceae</taxon>
        <taxon>Paraprevotella</taxon>
    </lineage>
</organism>
<dbReference type="NCBIfam" id="TIGR04183">
    <property type="entry name" value="Por_Secre_tail"/>
    <property type="match status" value="1"/>
</dbReference>
<sequence>MFNPMRNFTQKLTALAAVGWLSLTTALAGEQFVPKEYSYKNVGMSSQSTINIPMTDLFIYPDGMDATANLDEAGVKAEFEFTDENVVGLYKYEYYSFGKVQQLYLMRKGGYVTGPADVKVKLTYNGETVENTLDIDIVSLIAQDDEYTAELGQALMMPVLNNDNFMKNGDKANAMIEILQAPINGQATIVEGADGEQDTIKYVQNEGLDNYSFDELKYKVTLGEETSEATVKINIHKNAYASRVIDFLPAPGQFTNQLSKSNSAEGTLGTKGGTLSLGSFGGYVIYGFDQPIMNNPKNPYGVDFTIKGNSFVANIYGVWTEPGAVQVCQDLNGNGVPDPEEPWYELAGSDYWLSTTKRNAQMTYYNPNYDKRYTVPWTLKYTDKDGKEQMEAGAVLTNQFHQQSYYPDPFDFGCDRDSVTFEGAIIRSSLDMSAPSYIEFYRAPAFGYCDNRGYNKTDLTIAQNPYYNDENGNAADGFDISWAVDKDGNHVELDHVDFVKVYCAGSANAGWLGEWSTEVLGIGITTPDPDYVPQDYYLNYIGITQLQVIQGQECQFEGFLFKNGRPVTEGTQKWWLSTDSVGTIDNTGLFKATGKTGKTKIYFTQKEDVPTDSIDIEVVNLTSVLIDLEGNASTVSNDSTKMIVGETIYINVQCTDSRDGSLNGTGRNRYIYENFDWTTSDPEIGTINNGSFHGLKAGRTMLHAYSRSNPELSDSILVIVEEAPELKPVSDPIRLAYYEPEGTKTSSELFTAENGSTIYLDGVKSTSHYEHAIEKNELGYKYNEGEYVTDTLTFDLTHYGQKKQMQLCIVYAPDTKASGRLLLYSDKNAVKAYDAEAREEHVKTLIEELAADSVQGLTADGAFTYIAAGDSIYRYNTVDACCTHKLQLPGKATVDRMLTARNLLLVVSHTPAGDYHLDMFYKTDLEAIKTFSLSKPATDMAVTGDKLYVLTSADGKSGMDIFDLKNFIQERQVSLGQKGLGVETLVARDARVYGIRPYNPTTEEAAAILEFNTTNRTSKLIGTDGIQAYFEGVPAAVKPMGGDSILLANYNGFTAYDTKTGEIRDGIIMAAGNTVYPTEAVQDTLSQRTYVVYADENAETYQGAVYYGDEFTKEFDIYDLGRTPANLSAVPEFADNEAPKPASRFNMSPNSYCYEMGTSASAHTIWKSSNFTDHEEDFDIYLRGLEKYPWITQLDNLEDGDIRIEALYRGTVDKDSVITFQVEAIDRAGASTLVDATYTIKAQIVKPTVAQAIKDTTTVLGTDTLRIGLKDVFAYTGTTYGVTLAKTVSANDNAALVRDSIDTATDSLILILTPGKTGMANLAVRYTVAKEGYGEKFAETTFRLVVEDPSAISGSTVAQHFQVLANPFKDHLEIRIPEDGTVTLYDMNGRALMQKQLQAGTNIIPTGTLANGTYLLSYKGETLKVVRE</sequence>
<gene>
    <name evidence="2" type="ORF">HMPREF9441_02229</name>
</gene>
<evidence type="ECO:0000313" key="2">
    <source>
        <dbReference type="EMBL" id="EHG99910.1"/>
    </source>
</evidence>
<evidence type="ECO:0000256" key="1">
    <source>
        <dbReference type="SAM" id="SignalP"/>
    </source>
</evidence>